<proteinExistence type="predicted"/>
<protein>
    <submittedName>
        <fullName evidence="2">Uncharacterized protein</fullName>
    </submittedName>
</protein>
<evidence type="ECO:0000256" key="1">
    <source>
        <dbReference type="SAM" id="MobiDB-lite"/>
    </source>
</evidence>
<accession>A0ABR8JBU6</accession>
<name>A0ABR8JBU6_9NOST</name>
<dbReference type="Proteomes" id="UP000660381">
    <property type="component" value="Unassembled WGS sequence"/>
</dbReference>
<gene>
    <name evidence="2" type="ORF">H6G68_25070</name>
</gene>
<keyword evidence="3" id="KW-1185">Reference proteome</keyword>
<comment type="caution">
    <text evidence="2">The sequence shown here is derived from an EMBL/GenBank/DDBJ whole genome shotgun (WGS) entry which is preliminary data.</text>
</comment>
<sequence length="65" mass="6810">MGSLVGVKAEDLPNSPNNNNSESIGDNLEPCHVCGVLAAIALVQYSHPLLLKSKTKVGEGIDFFG</sequence>
<evidence type="ECO:0000313" key="2">
    <source>
        <dbReference type="EMBL" id="MBD2694965.1"/>
    </source>
</evidence>
<feature type="region of interest" description="Disordered" evidence="1">
    <location>
        <begin position="1"/>
        <end position="25"/>
    </location>
</feature>
<evidence type="ECO:0000313" key="3">
    <source>
        <dbReference type="Proteomes" id="UP000660381"/>
    </source>
</evidence>
<organism evidence="2 3">
    <name type="scientific">Anabaena catenula FACHB-362</name>
    <dbReference type="NCBI Taxonomy" id="2692877"/>
    <lineage>
        <taxon>Bacteria</taxon>
        <taxon>Bacillati</taxon>
        <taxon>Cyanobacteriota</taxon>
        <taxon>Cyanophyceae</taxon>
        <taxon>Nostocales</taxon>
        <taxon>Nostocaceae</taxon>
        <taxon>Anabaena</taxon>
    </lineage>
</organism>
<reference evidence="2 3" key="1">
    <citation type="journal article" date="2020" name="ISME J.">
        <title>Comparative genomics reveals insights into cyanobacterial evolution and habitat adaptation.</title>
        <authorList>
            <person name="Chen M.Y."/>
            <person name="Teng W.K."/>
            <person name="Zhao L."/>
            <person name="Hu C.X."/>
            <person name="Zhou Y.K."/>
            <person name="Han B.P."/>
            <person name="Song L.R."/>
            <person name="Shu W.S."/>
        </authorList>
    </citation>
    <scope>NUCLEOTIDE SEQUENCE [LARGE SCALE GENOMIC DNA]</scope>
    <source>
        <strain evidence="2 3">FACHB-362</strain>
    </source>
</reference>
<dbReference type="EMBL" id="JACJTQ010000069">
    <property type="protein sequence ID" value="MBD2694965.1"/>
    <property type="molecule type" value="Genomic_DNA"/>
</dbReference>